<organism evidence="6 7">
    <name type="scientific">Nocardiopsis sinuspersici</name>
    <dbReference type="NCBI Taxonomy" id="501010"/>
    <lineage>
        <taxon>Bacteria</taxon>
        <taxon>Bacillati</taxon>
        <taxon>Actinomycetota</taxon>
        <taxon>Actinomycetes</taxon>
        <taxon>Streptosporangiales</taxon>
        <taxon>Nocardiopsidaceae</taxon>
        <taxon>Nocardiopsis</taxon>
    </lineage>
</organism>
<dbReference type="PANTHER" id="PTHR47506">
    <property type="entry name" value="TRANSCRIPTIONAL REGULATORY PROTEIN"/>
    <property type="match status" value="1"/>
</dbReference>
<comment type="caution">
    <text evidence="6">The sequence shown here is derived from an EMBL/GenBank/DDBJ whole genome shotgun (WGS) entry which is preliminary data.</text>
</comment>
<accession>A0A1V3C0X3</accession>
<dbReference type="Proteomes" id="UP000189004">
    <property type="component" value="Unassembled WGS sequence"/>
</dbReference>
<dbReference type="RefSeq" id="WP_077690404.1">
    <property type="nucleotide sequence ID" value="NZ_MCOK01000001.1"/>
</dbReference>
<dbReference type="GO" id="GO:0003677">
    <property type="term" value="F:DNA binding"/>
    <property type="evidence" value="ECO:0007669"/>
    <property type="project" value="UniProtKB-UniRule"/>
</dbReference>
<protein>
    <submittedName>
        <fullName evidence="6">TetR family transcriptional regulator</fullName>
    </submittedName>
</protein>
<feature type="domain" description="HTH tetR-type" evidence="5">
    <location>
        <begin position="8"/>
        <end position="68"/>
    </location>
</feature>
<dbReference type="InterPro" id="IPR001647">
    <property type="entry name" value="HTH_TetR"/>
</dbReference>
<evidence type="ECO:0000256" key="2">
    <source>
        <dbReference type="ARBA" id="ARBA00023125"/>
    </source>
</evidence>
<dbReference type="EMBL" id="MCOK01000001">
    <property type="protein sequence ID" value="OOC54010.1"/>
    <property type="molecule type" value="Genomic_DNA"/>
</dbReference>
<reference evidence="7" key="1">
    <citation type="submission" date="2016-08" db="EMBL/GenBank/DDBJ databases">
        <authorList>
            <person name="Tokovenko B."/>
            <person name="Kalinowski J."/>
        </authorList>
    </citation>
    <scope>NUCLEOTIDE SEQUENCE [LARGE SCALE GENOMIC DNA]</scope>
    <source>
        <strain evidence="7">UTMC102</strain>
    </source>
</reference>
<evidence type="ECO:0000256" key="4">
    <source>
        <dbReference type="PROSITE-ProRule" id="PRU00335"/>
    </source>
</evidence>
<keyword evidence="7" id="KW-1185">Reference proteome</keyword>
<dbReference type="STRING" id="501010.NOSIN_09490"/>
<dbReference type="InterPro" id="IPR036271">
    <property type="entry name" value="Tet_transcr_reg_TetR-rel_C_sf"/>
</dbReference>
<evidence type="ECO:0000256" key="3">
    <source>
        <dbReference type="ARBA" id="ARBA00023163"/>
    </source>
</evidence>
<dbReference type="AlphaFoldDB" id="A0A1V3C0X3"/>
<evidence type="ECO:0000313" key="6">
    <source>
        <dbReference type="EMBL" id="OOC54010.1"/>
    </source>
</evidence>
<gene>
    <name evidence="6" type="ORF">NOSIN_09490</name>
</gene>
<dbReference type="Gene3D" id="1.10.357.10">
    <property type="entry name" value="Tetracycline Repressor, domain 2"/>
    <property type="match status" value="1"/>
</dbReference>
<keyword evidence="2 4" id="KW-0238">DNA-binding</keyword>
<keyword evidence="3" id="KW-0804">Transcription</keyword>
<dbReference type="OrthoDB" id="5242433at2"/>
<dbReference type="InterPro" id="IPR009057">
    <property type="entry name" value="Homeodomain-like_sf"/>
</dbReference>
<dbReference type="InterPro" id="IPR041583">
    <property type="entry name" value="TetR_C_31"/>
</dbReference>
<dbReference type="PANTHER" id="PTHR47506:SF1">
    <property type="entry name" value="HTH-TYPE TRANSCRIPTIONAL REGULATOR YJDC"/>
    <property type="match status" value="1"/>
</dbReference>
<evidence type="ECO:0000259" key="5">
    <source>
        <dbReference type="PROSITE" id="PS50977"/>
    </source>
</evidence>
<name>A0A1V3C0X3_9ACTN</name>
<sequence>MTAATQGEQVRKRLLQAATELISERGWSAVSTRTLAQRAGVGPGLVHYHFASLQALLTEAAIQTLHTIAEEATAQLDQTTPREGLALILADLDRYPGDDPASCLVTETYLAATRDQDLRRAITQVLDLLRQRLTTWLTAAAVPDPRATAAVLAATLDGVMLHRALDPDLTGPTVEPVLRRLLTPDDHTGAPR</sequence>
<evidence type="ECO:0000256" key="1">
    <source>
        <dbReference type="ARBA" id="ARBA00023015"/>
    </source>
</evidence>
<dbReference type="SUPFAM" id="SSF48498">
    <property type="entry name" value="Tetracyclin repressor-like, C-terminal domain"/>
    <property type="match status" value="1"/>
</dbReference>
<dbReference type="Pfam" id="PF00440">
    <property type="entry name" value="TetR_N"/>
    <property type="match status" value="1"/>
</dbReference>
<dbReference type="PRINTS" id="PR00455">
    <property type="entry name" value="HTHTETR"/>
</dbReference>
<proteinExistence type="predicted"/>
<dbReference type="SUPFAM" id="SSF46689">
    <property type="entry name" value="Homeodomain-like"/>
    <property type="match status" value="1"/>
</dbReference>
<keyword evidence="1" id="KW-0805">Transcription regulation</keyword>
<dbReference type="Pfam" id="PF17940">
    <property type="entry name" value="TetR_C_31"/>
    <property type="match status" value="1"/>
</dbReference>
<evidence type="ECO:0000313" key="7">
    <source>
        <dbReference type="Proteomes" id="UP000189004"/>
    </source>
</evidence>
<feature type="DNA-binding region" description="H-T-H motif" evidence="4">
    <location>
        <begin position="31"/>
        <end position="50"/>
    </location>
</feature>
<dbReference type="PROSITE" id="PS50977">
    <property type="entry name" value="HTH_TETR_2"/>
    <property type="match status" value="1"/>
</dbReference>